<proteinExistence type="predicted"/>
<dbReference type="InterPro" id="IPR023213">
    <property type="entry name" value="CAT-like_dom_sf"/>
</dbReference>
<organism evidence="2 3">
    <name type="scientific">Nocardia lasii</name>
    <dbReference type="NCBI Taxonomy" id="1616107"/>
    <lineage>
        <taxon>Bacteria</taxon>
        <taxon>Bacillati</taxon>
        <taxon>Actinomycetota</taxon>
        <taxon>Actinomycetes</taxon>
        <taxon>Mycobacteriales</taxon>
        <taxon>Nocardiaceae</taxon>
        <taxon>Nocardia</taxon>
    </lineage>
</organism>
<dbReference type="EMBL" id="JBHSQN010000002">
    <property type="protein sequence ID" value="MFC6010649.1"/>
    <property type="molecule type" value="Genomic_DNA"/>
</dbReference>
<gene>
    <name evidence="2" type="ORF">ACFP3H_06260</name>
</gene>
<dbReference type="SUPFAM" id="SSF52777">
    <property type="entry name" value="CoA-dependent acyltransferases"/>
    <property type="match status" value="2"/>
</dbReference>
<dbReference type="PANTHER" id="PTHR45527">
    <property type="entry name" value="NONRIBOSOMAL PEPTIDE SYNTHETASE"/>
    <property type="match status" value="1"/>
</dbReference>
<dbReference type="Pfam" id="PF00668">
    <property type="entry name" value="Condensation"/>
    <property type="match status" value="1"/>
</dbReference>
<comment type="caution">
    <text evidence="2">The sequence shown here is derived from an EMBL/GenBank/DDBJ whole genome shotgun (WGS) entry which is preliminary data.</text>
</comment>
<accession>A0ABW1JMM6</accession>
<feature type="domain" description="Condensation" evidence="1">
    <location>
        <begin position="58"/>
        <end position="479"/>
    </location>
</feature>
<evidence type="ECO:0000259" key="1">
    <source>
        <dbReference type="Pfam" id="PF00668"/>
    </source>
</evidence>
<dbReference type="Gene3D" id="3.30.559.10">
    <property type="entry name" value="Chloramphenicol acetyltransferase-like domain"/>
    <property type="match status" value="1"/>
</dbReference>
<evidence type="ECO:0000313" key="3">
    <source>
        <dbReference type="Proteomes" id="UP001596223"/>
    </source>
</evidence>
<name>A0ABW1JMM6_9NOCA</name>
<reference evidence="3" key="1">
    <citation type="journal article" date="2019" name="Int. J. Syst. Evol. Microbiol.">
        <title>The Global Catalogue of Microorganisms (GCM) 10K type strain sequencing project: providing services to taxonomists for standard genome sequencing and annotation.</title>
        <authorList>
            <consortium name="The Broad Institute Genomics Platform"/>
            <consortium name="The Broad Institute Genome Sequencing Center for Infectious Disease"/>
            <person name="Wu L."/>
            <person name="Ma J."/>
        </authorList>
    </citation>
    <scope>NUCLEOTIDE SEQUENCE [LARGE SCALE GENOMIC DNA]</scope>
    <source>
        <strain evidence="3">CCUG 36956</strain>
    </source>
</reference>
<sequence length="485" mass="53352">MEFTELADYPLPAGTVIEWTPVTSAATAWSPDTRALSHLHEEHCARAGSAGGESSWLGAIFEVPLPFDEGAVRTTLRRWMARHDAFRTTADASAEQRFVRYTCDTDDIGVAARPVGHLRSGTRVYQHLTDFFGSRLSPTRWPHCLVATVSETGQGAGFLLAFGADHSVMDAYSMMLAISEIQRIYRSELTGAPAELPEVGSYIDFGAEDRAVGATMTVDHPAVRHWERFLRHDSGRFPAFPLPIAPRVTHGRKGLRREPFHRHTYRGTHQSGLSSWVLTTEQAERLQARSRAAGYTTQSAVFAALAATHRVLVGARPLRCAMPVHTRSTPAHAHAMGWYVGLLPLEIDHHGADTLEELLARTATAIDSTKALAQYPFPRIADLLGCAEAPRFVVSYVDVRFVPDATRWQQWQVRPLRSGELSDEEVYLWIVRSPGGIAVSARFPSNEVAAATVHRFLNTFTAILSTVTSEGALVDRRIDVAPAAG</sequence>
<keyword evidence="3" id="KW-1185">Reference proteome</keyword>
<evidence type="ECO:0000313" key="2">
    <source>
        <dbReference type="EMBL" id="MFC6010649.1"/>
    </source>
</evidence>
<dbReference type="RefSeq" id="WP_378600835.1">
    <property type="nucleotide sequence ID" value="NZ_JBHSQN010000002.1"/>
</dbReference>
<dbReference type="PANTHER" id="PTHR45527:SF1">
    <property type="entry name" value="FATTY ACID SYNTHASE"/>
    <property type="match status" value="1"/>
</dbReference>
<dbReference type="Proteomes" id="UP001596223">
    <property type="component" value="Unassembled WGS sequence"/>
</dbReference>
<dbReference type="Gene3D" id="3.30.559.30">
    <property type="entry name" value="Nonribosomal peptide synthetase, condensation domain"/>
    <property type="match status" value="1"/>
</dbReference>
<dbReference type="InterPro" id="IPR001242">
    <property type="entry name" value="Condensation_dom"/>
</dbReference>
<protein>
    <submittedName>
        <fullName evidence="2">Condensation domain-containing protein</fullName>
    </submittedName>
</protein>